<name>A0A9D7LL09_9RHOO</name>
<proteinExistence type="predicted"/>
<dbReference type="AlphaFoldDB" id="A0A9D7LL09"/>
<reference evidence="1" key="1">
    <citation type="submission" date="2020-10" db="EMBL/GenBank/DDBJ databases">
        <title>Connecting structure to function with the recovery of over 1000 high-quality activated sludge metagenome-assembled genomes encoding full-length rRNA genes using long-read sequencing.</title>
        <authorList>
            <person name="Singleton C.M."/>
            <person name="Petriglieri F."/>
            <person name="Kristensen J.M."/>
            <person name="Kirkegaard R.H."/>
            <person name="Michaelsen T.Y."/>
            <person name="Andersen M.H."/>
            <person name="Karst S.M."/>
            <person name="Dueholm M.S."/>
            <person name="Nielsen P.H."/>
            <person name="Albertsen M."/>
        </authorList>
    </citation>
    <scope>NUCLEOTIDE SEQUENCE</scope>
    <source>
        <strain evidence="1">OdNE_18-Q3-R46-58_BAT3C.305</strain>
    </source>
</reference>
<evidence type="ECO:0000313" key="2">
    <source>
        <dbReference type="Proteomes" id="UP000808146"/>
    </source>
</evidence>
<accession>A0A9D7LL09</accession>
<gene>
    <name evidence="1" type="ORF">IPN75_00865</name>
</gene>
<dbReference type="EMBL" id="JADKBR010000001">
    <property type="protein sequence ID" value="MBK8889014.1"/>
    <property type="molecule type" value="Genomic_DNA"/>
</dbReference>
<dbReference type="Proteomes" id="UP000808146">
    <property type="component" value="Unassembled WGS sequence"/>
</dbReference>
<evidence type="ECO:0000313" key="1">
    <source>
        <dbReference type="EMBL" id="MBK8889014.1"/>
    </source>
</evidence>
<protein>
    <submittedName>
        <fullName evidence="1">Uncharacterized protein</fullName>
    </submittedName>
</protein>
<organism evidence="1 2">
    <name type="scientific">Candidatus Dechloromonas phosphorivorans</name>
    <dbReference type="NCBI Taxonomy" id="2899244"/>
    <lineage>
        <taxon>Bacteria</taxon>
        <taxon>Pseudomonadati</taxon>
        <taxon>Pseudomonadota</taxon>
        <taxon>Betaproteobacteria</taxon>
        <taxon>Rhodocyclales</taxon>
        <taxon>Azonexaceae</taxon>
        <taxon>Dechloromonas</taxon>
    </lineage>
</organism>
<sequence>MPPSPPSSIPNRVETLRVLRLMGDYDPILMLVGSDDGYGTRWTLGGQQVQPAIARYLMDAGYVAENGKTEFGARTLALTADGGDFRRRGMAWWASLSVFEKLKVTVLG</sequence>
<comment type="caution">
    <text evidence="1">The sequence shown here is derived from an EMBL/GenBank/DDBJ whole genome shotgun (WGS) entry which is preliminary data.</text>
</comment>